<dbReference type="Pfam" id="PF02913">
    <property type="entry name" value="FAD-oxidase_C"/>
    <property type="match status" value="1"/>
</dbReference>
<dbReference type="InterPro" id="IPR016167">
    <property type="entry name" value="FAD-bd_PCMH_sub1"/>
</dbReference>
<dbReference type="GO" id="GO:0008720">
    <property type="term" value="F:D-lactate dehydrogenase (NAD+) activity"/>
    <property type="evidence" value="ECO:0007669"/>
    <property type="project" value="TreeGrafter"/>
</dbReference>
<feature type="compositionally biased region" description="Low complexity" evidence="8">
    <location>
        <begin position="537"/>
        <end position="554"/>
    </location>
</feature>
<dbReference type="SUPFAM" id="SSF55103">
    <property type="entry name" value="FAD-linked oxidases, C-terminal domain"/>
    <property type="match status" value="1"/>
</dbReference>
<comment type="cofactor">
    <cofactor evidence="1">
        <name>FAD</name>
        <dbReference type="ChEBI" id="CHEBI:57692"/>
    </cofactor>
</comment>
<keyword evidence="6" id="KW-0408">Iron</keyword>
<sequence length="1009" mass="107436">MADPHSSTTARTDVAALRRDLESRVRGTVAFDAGTRALYTSDASNYRRVPLAVVVPETVEDCVAAVRACAEHGVAIVPRGGGTSIAGNAIGTGVVIDTSRHLRAIEGIDPVARTATVQPGVILDDLRRAAAEYGLTFAPDPSTHSRCTVGGMVGNNACGSHSVAWGTTADNIVSLDVLLSDGTRLTVGSGGGDEEHRALAARPGREGEIHAALARLVDAHRAELRTAMPDFRRRVSGYSLDRLLPEKGRDVAAALVGTEGTCVFVLGATVRLVESPPARALAVLGYPDAPAAADAVPDLLGHRPLTVEGINHRMVASLDRFGSGSRVPLPEGGAWLLVEVAGKDPADAADAAEGMLAALSGASCPSDALVVSDPAHQKALWRIREEGAGLTQRTPSGSEAWSGWEDAAVPPENLGGYLRDFEALMERHGRFGVVYGHFGDGCLHVRIDFELTTERGRREYREFMEEAADTVVRHGGSLSGEHGDGQARSELLARMYPASLIRAFGEFKRIWDPAGLMNPGIIVDPLPLDADVRVAAVPGPTGSGPSVPGPATASHSPRTTPPERSGPVLPLLSRAELAYREDDGDLAKALRRCSGVGKCRRQEGPGVMCPSYQVTQEEKHSTRGRAHLLFEMASGDVITDGWRSEEVRESLDLCLSCKGCLSDCPVNVDMASYKAEFLHQHYRGRVRPAAHYSMGWLPLWARLASLAPAEANRAARLPGVSRLAKRVAGVAAQRDLPSFARTTFTRAFRRRAARGQARVGGPRVVLWPDTFGNHLNPNVPAAAVRVLEDAGFTVVLPRGQVCCGLTWVSTGQLDTARAVMRRAVRALEPLVEEGLPVVGLEPSCTAALRHDLVELLPGERSERVAASVHTLAGFLNEYAPDWRPPRIAASALAQVHCHQHAVIGFEADRELIARAGIDGEVLDSGCCGLAGDFGFTEGHYEVSAAIGERELLPRVRGASPDTLVLADGYSCRTQIEQGAGRRALHLAEVLARGLAERDARKSAGHPDRV</sequence>
<dbReference type="InterPro" id="IPR017900">
    <property type="entry name" value="4Fe4S_Fe_S_CS"/>
</dbReference>
<dbReference type="GO" id="GO:0071949">
    <property type="term" value="F:FAD binding"/>
    <property type="evidence" value="ECO:0007669"/>
    <property type="project" value="InterPro"/>
</dbReference>
<evidence type="ECO:0000313" key="10">
    <source>
        <dbReference type="EMBL" id="NKY97620.1"/>
    </source>
</evidence>
<dbReference type="AlphaFoldDB" id="A0A7X6MDG4"/>
<gene>
    <name evidence="10" type="ORF">HGB44_08020</name>
</gene>
<evidence type="ECO:0000256" key="8">
    <source>
        <dbReference type="SAM" id="MobiDB-lite"/>
    </source>
</evidence>
<dbReference type="GO" id="GO:1903457">
    <property type="term" value="P:lactate catabolic process"/>
    <property type="evidence" value="ECO:0007669"/>
    <property type="project" value="TreeGrafter"/>
</dbReference>
<dbReference type="Gene3D" id="3.30.70.2740">
    <property type="match status" value="1"/>
</dbReference>
<feature type="domain" description="FAD-binding PCMH-type" evidence="9">
    <location>
        <begin position="46"/>
        <end position="275"/>
    </location>
</feature>
<dbReference type="SUPFAM" id="SSF46548">
    <property type="entry name" value="alpha-helical ferredoxin"/>
    <property type="match status" value="1"/>
</dbReference>
<dbReference type="InterPro" id="IPR006094">
    <property type="entry name" value="Oxid_FAD_bind_N"/>
</dbReference>
<dbReference type="PROSITE" id="PS51387">
    <property type="entry name" value="FAD_PCMH"/>
    <property type="match status" value="1"/>
</dbReference>
<evidence type="ECO:0000256" key="7">
    <source>
        <dbReference type="ARBA" id="ARBA00023014"/>
    </source>
</evidence>
<dbReference type="EMBL" id="JAAXPG010000006">
    <property type="protein sequence ID" value="NKY97620.1"/>
    <property type="molecule type" value="Genomic_DNA"/>
</dbReference>
<evidence type="ECO:0000256" key="6">
    <source>
        <dbReference type="ARBA" id="ARBA00023004"/>
    </source>
</evidence>
<evidence type="ECO:0000256" key="5">
    <source>
        <dbReference type="ARBA" id="ARBA00023002"/>
    </source>
</evidence>
<dbReference type="Pfam" id="PF02754">
    <property type="entry name" value="CCG"/>
    <property type="match status" value="1"/>
</dbReference>
<dbReference type="Pfam" id="PF13183">
    <property type="entry name" value="Fer4_8"/>
    <property type="match status" value="1"/>
</dbReference>
<keyword evidence="4" id="KW-0274">FAD</keyword>
<dbReference type="GO" id="GO:0051536">
    <property type="term" value="F:iron-sulfur cluster binding"/>
    <property type="evidence" value="ECO:0007669"/>
    <property type="project" value="UniProtKB-KW"/>
</dbReference>
<dbReference type="PROSITE" id="PS00198">
    <property type="entry name" value="4FE4S_FER_1"/>
    <property type="match status" value="1"/>
</dbReference>
<keyword evidence="2" id="KW-0285">Flavoprotein</keyword>
<keyword evidence="7" id="KW-0411">Iron-sulfur</keyword>
<dbReference type="InterPro" id="IPR036318">
    <property type="entry name" value="FAD-bd_PCMH-like_sf"/>
</dbReference>
<dbReference type="SUPFAM" id="SSF56176">
    <property type="entry name" value="FAD-binding/transporter-associated domain-like"/>
    <property type="match status" value="1"/>
</dbReference>
<dbReference type="Gene3D" id="3.30.43.10">
    <property type="entry name" value="Uridine Diphospho-n-acetylenolpyruvylglucosamine Reductase, domain 2"/>
    <property type="match status" value="1"/>
</dbReference>
<dbReference type="InterPro" id="IPR004113">
    <property type="entry name" value="FAD-bd_oxidored_4_C"/>
</dbReference>
<evidence type="ECO:0000256" key="3">
    <source>
        <dbReference type="ARBA" id="ARBA00022723"/>
    </source>
</evidence>
<dbReference type="Proteomes" id="UP000553209">
    <property type="component" value="Unassembled WGS sequence"/>
</dbReference>
<evidence type="ECO:0000256" key="2">
    <source>
        <dbReference type="ARBA" id="ARBA00022630"/>
    </source>
</evidence>
<dbReference type="InterPro" id="IPR016164">
    <property type="entry name" value="FAD-linked_Oxase-like_C"/>
</dbReference>
<dbReference type="Gene3D" id="3.30.465.10">
    <property type="match status" value="1"/>
</dbReference>
<keyword evidence="11" id="KW-1185">Reference proteome</keyword>
<keyword evidence="3" id="KW-0479">Metal-binding</keyword>
<name>A0A7X6MDG4_9ACTN</name>
<comment type="caution">
    <text evidence="10">The sequence shown here is derived from an EMBL/GenBank/DDBJ whole genome shotgun (WGS) entry which is preliminary data.</text>
</comment>
<dbReference type="PANTHER" id="PTHR11748">
    <property type="entry name" value="D-LACTATE DEHYDROGENASE"/>
    <property type="match status" value="1"/>
</dbReference>
<dbReference type="PANTHER" id="PTHR11748:SF119">
    <property type="entry name" value="D-2-HYDROXYGLUTARATE DEHYDROGENASE"/>
    <property type="match status" value="1"/>
</dbReference>
<evidence type="ECO:0000256" key="1">
    <source>
        <dbReference type="ARBA" id="ARBA00001974"/>
    </source>
</evidence>
<dbReference type="GO" id="GO:0004458">
    <property type="term" value="F:D-lactate dehydrogenase (cytochrome) activity"/>
    <property type="evidence" value="ECO:0007669"/>
    <property type="project" value="TreeGrafter"/>
</dbReference>
<dbReference type="RefSeq" id="WP_061078416.1">
    <property type="nucleotide sequence ID" value="NZ_JAAXPG010000006.1"/>
</dbReference>
<accession>A0A7X6MDG4</accession>
<protein>
    <submittedName>
        <fullName evidence="10">FAD-binding oxidoreductase</fullName>
    </submittedName>
</protein>
<evidence type="ECO:0000256" key="4">
    <source>
        <dbReference type="ARBA" id="ARBA00022827"/>
    </source>
</evidence>
<keyword evidence="5" id="KW-0560">Oxidoreductase</keyword>
<dbReference type="InterPro" id="IPR016169">
    <property type="entry name" value="FAD-bd_PCMH_sub2"/>
</dbReference>
<proteinExistence type="predicted"/>
<evidence type="ECO:0000313" key="11">
    <source>
        <dbReference type="Proteomes" id="UP000553209"/>
    </source>
</evidence>
<dbReference type="GO" id="GO:0046872">
    <property type="term" value="F:metal ion binding"/>
    <property type="evidence" value="ECO:0007669"/>
    <property type="project" value="UniProtKB-KW"/>
</dbReference>
<dbReference type="InterPro" id="IPR016166">
    <property type="entry name" value="FAD-bd_PCMH"/>
</dbReference>
<dbReference type="Pfam" id="PF01565">
    <property type="entry name" value="FAD_binding_4"/>
    <property type="match status" value="1"/>
</dbReference>
<reference evidence="10 11" key="1">
    <citation type="submission" date="2020-04" db="EMBL/GenBank/DDBJ databases">
        <title>MicrobeNet Type strains.</title>
        <authorList>
            <person name="Nicholson A.C."/>
        </authorList>
    </citation>
    <scope>NUCLEOTIDE SEQUENCE [LARGE SCALE GENOMIC DNA]</scope>
    <source>
        <strain evidence="10 11">ATCC 23612</strain>
    </source>
</reference>
<evidence type="ECO:0000259" key="9">
    <source>
        <dbReference type="PROSITE" id="PS51387"/>
    </source>
</evidence>
<feature type="region of interest" description="Disordered" evidence="8">
    <location>
        <begin position="537"/>
        <end position="569"/>
    </location>
</feature>
<dbReference type="InterPro" id="IPR017896">
    <property type="entry name" value="4Fe4S_Fe-S-bd"/>
</dbReference>
<dbReference type="Gene3D" id="3.30.70.2190">
    <property type="match status" value="1"/>
</dbReference>
<organism evidence="10 11">
    <name type="scientific">Nocardiopsis alborubida</name>
    <dbReference type="NCBI Taxonomy" id="146802"/>
    <lineage>
        <taxon>Bacteria</taxon>
        <taxon>Bacillati</taxon>
        <taxon>Actinomycetota</taxon>
        <taxon>Actinomycetes</taxon>
        <taxon>Streptosporangiales</taxon>
        <taxon>Nocardiopsidaceae</taxon>
        <taxon>Nocardiopsis</taxon>
    </lineage>
</organism>
<dbReference type="InterPro" id="IPR004017">
    <property type="entry name" value="Cys_rich_dom"/>
</dbReference>